<protein>
    <submittedName>
        <fullName evidence="2">Uncharacterized protein</fullName>
    </submittedName>
</protein>
<sequence length="145" mass="16553">MSNFAQISPRKTSWSKYHHYWTNTMASSLLSNSDKECLRNVNARVFTNQRTDGRWTKTDPKTSPEQSGDLKANNVTSVISRVFTRRTAPPPLAAMILDRSGPFSNSRDINKTNIFTKFHDDSTEQNRTEYLLRLVHSTSSVLTIL</sequence>
<accession>A0A9D4MJT3</accession>
<evidence type="ECO:0000313" key="3">
    <source>
        <dbReference type="Proteomes" id="UP000828390"/>
    </source>
</evidence>
<organism evidence="2 3">
    <name type="scientific">Dreissena polymorpha</name>
    <name type="common">Zebra mussel</name>
    <name type="synonym">Mytilus polymorpha</name>
    <dbReference type="NCBI Taxonomy" id="45954"/>
    <lineage>
        <taxon>Eukaryota</taxon>
        <taxon>Metazoa</taxon>
        <taxon>Spiralia</taxon>
        <taxon>Lophotrochozoa</taxon>
        <taxon>Mollusca</taxon>
        <taxon>Bivalvia</taxon>
        <taxon>Autobranchia</taxon>
        <taxon>Heteroconchia</taxon>
        <taxon>Euheterodonta</taxon>
        <taxon>Imparidentia</taxon>
        <taxon>Neoheterodontei</taxon>
        <taxon>Myida</taxon>
        <taxon>Dreissenoidea</taxon>
        <taxon>Dreissenidae</taxon>
        <taxon>Dreissena</taxon>
    </lineage>
</organism>
<dbReference type="EMBL" id="JAIWYP010000001">
    <property type="protein sequence ID" value="KAH3877551.1"/>
    <property type="molecule type" value="Genomic_DNA"/>
</dbReference>
<evidence type="ECO:0000256" key="1">
    <source>
        <dbReference type="SAM" id="MobiDB-lite"/>
    </source>
</evidence>
<feature type="compositionally biased region" description="Basic and acidic residues" evidence="1">
    <location>
        <begin position="51"/>
        <end position="62"/>
    </location>
</feature>
<keyword evidence="3" id="KW-1185">Reference proteome</keyword>
<reference evidence="2" key="1">
    <citation type="journal article" date="2019" name="bioRxiv">
        <title>The Genome of the Zebra Mussel, Dreissena polymorpha: A Resource for Invasive Species Research.</title>
        <authorList>
            <person name="McCartney M.A."/>
            <person name="Auch B."/>
            <person name="Kono T."/>
            <person name="Mallez S."/>
            <person name="Zhang Y."/>
            <person name="Obille A."/>
            <person name="Becker A."/>
            <person name="Abrahante J.E."/>
            <person name="Garbe J."/>
            <person name="Badalamenti J.P."/>
            <person name="Herman A."/>
            <person name="Mangelson H."/>
            <person name="Liachko I."/>
            <person name="Sullivan S."/>
            <person name="Sone E.D."/>
            <person name="Koren S."/>
            <person name="Silverstein K.A.T."/>
            <person name="Beckman K.B."/>
            <person name="Gohl D.M."/>
        </authorList>
    </citation>
    <scope>NUCLEOTIDE SEQUENCE</scope>
    <source>
        <strain evidence="2">Duluth1</strain>
        <tissue evidence="2">Whole animal</tissue>
    </source>
</reference>
<proteinExistence type="predicted"/>
<reference evidence="2" key="2">
    <citation type="submission" date="2020-11" db="EMBL/GenBank/DDBJ databases">
        <authorList>
            <person name="McCartney M.A."/>
            <person name="Auch B."/>
            <person name="Kono T."/>
            <person name="Mallez S."/>
            <person name="Becker A."/>
            <person name="Gohl D.M."/>
            <person name="Silverstein K.A.T."/>
            <person name="Koren S."/>
            <person name="Bechman K.B."/>
            <person name="Herman A."/>
            <person name="Abrahante J.E."/>
            <person name="Garbe J."/>
        </authorList>
    </citation>
    <scope>NUCLEOTIDE SEQUENCE</scope>
    <source>
        <strain evidence="2">Duluth1</strain>
        <tissue evidence="2">Whole animal</tissue>
    </source>
</reference>
<comment type="caution">
    <text evidence="2">The sequence shown here is derived from an EMBL/GenBank/DDBJ whole genome shotgun (WGS) entry which is preliminary data.</text>
</comment>
<evidence type="ECO:0000313" key="2">
    <source>
        <dbReference type="EMBL" id="KAH3877551.1"/>
    </source>
</evidence>
<feature type="region of interest" description="Disordered" evidence="1">
    <location>
        <begin position="49"/>
        <end position="71"/>
    </location>
</feature>
<dbReference type="AlphaFoldDB" id="A0A9D4MJT3"/>
<gene>
    <name evidence="2" type="ORF">DPMN_001425</name>
</gene>
<name>A0A9D4MJT3_DREPO</name>
<dbReference type="Proteomes" id="UP000828390">
    <property type="component" value="Unassembled WGS sequence"/>
</dbReference>